<dbReference type="EMBL" id="OW152815">
    <property type="protein sequence ID" value="CAH2063941.1"/>
    <property type="molecule type" value="Genomic_DNA"/>
</dbReference>
<keyword evidence="3" id="KW-1185">Reference proteome</keyword>
<accession>A0ABN8IUD8</accession>
<reference evidence="2" key="1">
    <citation type="submission" date="2022-03" db="EMBL/GenBank/DDBJ databases">
        <authorList>
            <person name="Martin H S."/>
        </authorList>
    </citation>
    <scope>NUCLEOTIDE SEQUENCE</scope>
</reference>
<evidence type="ECO:0000256" key="1">
    <source>
        <dbReference type="SAM" id="MobiDB-lite"/>
    </source>
</evidence>
<feature type="non-terminal residue" evidence="2">
    <location>
        <position position="76"/>
    </location>
</feature>
<dbReference type="Proteomes" id="UP000837857">
    <property type="component" value="Chromosome 3"/>
</dbReference>
<evidence type="ECO:0000313" key="2">
    <source>
        <dbReference type="EMBL" id="CAH2063941.1"/>
    </source>
</evidence>
<evidence type="ECO:0000313" key="3">
    <source>
        <dbReference type="Proteomes" id="UP000837857"/>
    </source>
</evidence>
<feature type="region of interest" description="Disordered" evidence="1">
    <location>
        <begin position="1"/>
        <end position="50"/>
    </location>
</feature>
<protein>
    <submittedName>
        <fullName evidence="2">Uncharacterized protein</fullName>
    </submittedName>
</protein>
<organism evidence="2 3">
    <name type="scientific">Iphiclides podalirius</name>
    <name type="common">scarce swallowtail</name>
    <dbReference type="NCBI Taxonomy" id="110791"/>
    <lineage>
        <taxon>Eukaryota</taxon>
        <taxon>Metazoa</taxon>
        <taxon>Ecdysozoa</taxon>
        <taxon>Arthropoda</taxon>
        <taxon>Hexapoda</taxon>
        <taxon>Insecta</taxon>
        <taxon>Pterygota</taxon>
        <taxon>Neoptera</taxon>
        <taxon>Endopterygota</taxon>
        <taxon>Lepidoptera</taxon>
        <taxon>Glossata</taxon>
        <taxon>Ditrysia</taxon>
        <taxon>Papilionoidea</taxon>
        <taxon>Papilionidae</taxon>
        <taxon>Papilioninae</taxon>
        <taxon>Iphiclides</taxon>
    </lineage>
</organism>
<gene>
    <name evidence="2" type="ORF">IPOD504_LOCUS12746</name>
</gene>
<sequence length="76" mass="8185">MRRSVKPRGSAGPNGPALSLALPKGRPVPLSSGRDTKASAPTVLRRNGRNDVCTNNNQLDLQRIFGIRHIQELAAD</sequence>
<proteinExistence type="predicted"/>
<name>A0ABN8IUD8_9NEOP</name>